<sequence>MAKASFNSPSSNLLLLRKLATQSTIYHLWKQRNNLIHNQISLPATTLFHNIDRELRNIISAKRHRKRFHSPKVLWLR</sequence>
<dbReference type="EMBL" id="LK034906">
    <property type="protein sequence ID" value="CDY65702.1"/>
    <property type="molecule type" value="Genomic_DNA"/>
</dbReference>
<evidence type="ECO:0000313" key="1">
    <source>
        <dbReference type="EMBL" id="CDY65702.1"/>
    </source>
</evidence>
<dbReference type="AlphaFoldDB" id="A0A078JK25"/>
<proteinExistence type="predicted"/>
<keyword evidence="2" id="KW-1185">Reference proteome</keyword>
<accession>A0A078JK25</accession>
<reference evidence="1 2" key="1">
    <citation type="journal article" date="2014" name="Science">
        <title>Plant genetics. Early allopolyploid evolution in the post-Neolithic Brassica napus oilseed genome.</title>
        <authorList>
            <person name="Chalhoub B."/>
            <person name="Denoeud F."/>
            <person name="Liu S."/>
            <person name="Parkin I.A."/>
            <person name="Tang H."/>
            <person name="Wang X."/>
            <person name="Chiquet J."/>
            <person name="Belcram H."/>
            <person name="Tong C."/>
            <person name="Samans B."/>
            <person name="Correa M."/>
            <person name="Da Silva C."/>
            <person name="Just J."/>
            <person name="Falentin C."/>
            <person name="Koh C.S."/>
            <person name="Le Clainche I."/>
            <person name="Bernard M."/>
            <person name="Bento P."/>
            <person name="Noel B."/>
            <person name="Labadie K."/>
            <person name="Alberti A."/>
            <person name="Charles M."/>
            <person name="Arnaud D."/>
            <person name="Guo H."/>
            <person name="Daviaud C."/>
            <person name="Alamery S."/>
            <person name="Jabbari K."/>
            <person name="Zhao M."/>
            <person name="Edger P.P."/>
            <person name="Chelaifa H."/>
            <person name="Tack D."/>
            <person name="Lassalle G."/>
            <person name="Mestiri I."/>
            <person name="Schnel N."/>
            <person name="Le Paslier M.C."/>
            <person name="Fan G."/>
            <person name="Renault V."/>
            <person name="Bayer P.E."/>
            <person name="Golicz A.A."/>
            <person name="Manoli S."/>
            <person name="Lee T.H."/>
            <person name="Thi V.H."/>
            <person name="Chalabi S."/>
            <person name="Hu Q."/>
            <person name="Fan C."/>
            <person name="Tollenaere R."/>
            <person name="Lu Y."/>
            <person name="Battail C."/>
            <person name="Shen J."/>
            <person name="Sidebottom C.H."/>
            <person name="Wang X."/>
            <person name="Canaguier A."/>
            <person name="Chauveau A."/>
            <person name="Berard A."/>
            <person name="Deniot G."/>
            <person name="Guan M."/>
            <person name="Liu Z."/>
            <person name="Sun F."/>
            <person name="Lim Y.P."/>
            <person name="Lyons E."/>
            <person name="Town C.D."/>
            <person name="Bancroft I."/>
            <person name="Wang X."/>
            <person name="Meng J."/>
            <person name="Ma J."/>
            <person name="Pires J.C."/>
            <person name="King G.J."/>
            <person name="Brunel D."/>
            <person name="Delourme R."/>
            <person name="Renard M."/>
            <person name="Aury J.M."/>
            <person name="Adams K.L."/>
            <person name="Batley J."/>
            <person name="Snowdon R.J."/>
            <person name="Tost J."/>
            <person name="Edwards D."/>
            <person name="Zhou Y."/>
            <person name="Hua W."/>
            <person name="Sharpe A.G."/>
            <person name="Paterson A.H."/>
            <person name="Guan C."/>
            <person name="Wincker P."/>
        </authorList>
    </citation>
    <scope>NUCLEOTIDE SEQUENCE [LARGE SCALE GENOMIC DNA]</scope>
    <source>
        <strain evidence="2">cv. Darmor-bzh</strain>
    </source>
</reference>
<dbReference type="PaxDb" id="3708-A0A078JK25"/>
<dbReference type="OMA" id="STIYNLW"/>
<name>A0A078JK25_BRANA</name>
<gene>
    <name evidence="1" type="primary">BnaCnng48320D</name>
    <name evidence="1" type="ORF">GSBRNA2T00048038001</name>
</gene>
<organism evidence="1 2">
    <name type="scientific">Brassica napus</name>
    <name type="common">Rape</name>
    <dbReference type="NCBI Taxonomy" id="3708"/>
    <lineage>
        <taxon>Eukaryota</taxon>
        <taxon>Viridiplantae</taxon>
        <taxon>Streptophyta</taxon>
        <taxon>Embryophyta</taxon>
        <taxon>Tracheophyta</taxon>
        <taxon>Spermatophyta</taxon>
        <taxon>Magnoliopsida</taxon>
        <taxon>eudicotyledons</taxon>
        <taxon>Gunneridae</taxon>
        <taxon>Pentapetalae</taxon>
        <taxon>rosids</taxon>
        <taxon>malvids</taxon>
        <taxon>Brassicales</taxon>
        <taxon>Brassicaceae</taxon>
        <taxon>Brassiceae</taxon>
        <taxon>Brassica</taxon>
    </lineage>
</organism>
<protein>
    <submittedName>
        <fullName evidence="1">BnaCnng48320D protein</fullName>
    </submittedName>
</protein>
<evidence type="ECO:0000313" key="2">
    <source>
        <dbReference type="Proteomes" id="UP000028999"/>
    </source>
</evidence>
<dbReference type="Gramene" id="CDY65702">
    <property type="protein sequence ID" value="CDY65702"/>
    <property type="gene ID" value="GSBRNA2T00048038001"/>
</dbReference>
<dbReference type="Proteomes" id="UP000028999">
    <property type="component" value="Unassembled WGS sequence"/>
</dbReference>